<dbReference type="AlphaFoldDB" id="A0A8J2NNT3"/>
<dbReference type="Pfam" id="PF18701">
    <property type="entry name" value="DUF5641"/>
    <property type="match status" value="1"/>
</dbReference>
<dbReference type="Proteomes" id="UP000708208">
    <property type="component" value="Unassembled WGS sequence"/>
</dbReference>
<protein>
    <recommendedName>
        <fullName evidence="1">DUF5641 domain-containing protein</fullName>
    </recommendedName>
</protein>
<name>A0A8J2NNT3_9HEXA</name>
<reference evidence="2" key="1">
    <citation type="submission" date="2021-06" db="EMBL/GenBank/DDBJ databases">
        <authorList>
            <person name="Hodson N. C."/>
            <person name="Mongue J. A."/>
            <person name="Jaron S. K."/>
        </authorList>
    </citation>
    <scope>NUCLEOTIDE SEQUENCE</scope>
</reference>
<dbReference type="EMBL" id="CAJVCH010038763">
    <property type="protein sequence ID" value="CAG7716463.1"/>
    <property type="molecule type" value="Genomic_DNA"/>
</dbReference>
<dbReference type="InterPro" id="IPR040676">
    <property type="entry name" value="DUF5641"/>
</dbReference>
<feature type="domain" description="DUF5641" evidence="1">
    <location>
        <begin position="95"/>
        <end position="164"/>
    </location>
</feature>
<evidence type="ECO:0000313" key="3">
    <source>
        <dbReference type="Proteomes" id="UP000708208"/>
    </source>
</evidence>
<dbReference type="OrthoDB" id="5984724at2759"/>
<dbReference type="PANTHER" id="PTHR47331">
    <property type="entry name" value="PHD-TYPE DOMAIN-CONTAINING PROTEIN"/>
    <property type="match status" value="1"/>
</dbReference>
<organism evidence="2 3">
    <name type="scientific">Allacma fusca</name>
    <dbReference type="NCBI Taxonomy" id="39272"/>
    <lineage>
        <taxon>Eukaryota</taxon>
        <taxon>Metazoa</taxon>
        <taxon>Ecdysozoa</taxon>
        <taxon>Arthropoda</taxon>
        <taxon>Hexapoda</taxon>
        <taxon>Collembola</taxon>
        <taxon>Symphypleona</taxon>
        <taxon>Sminthuridae</taxon>
        <taxon>Allacma</taxon>
    </lineage>
</organism>
<proteinExistence type="predicted"/>
<sequence>MSQSKELRKVWQDEGVIWEFNPPSAPPFGGLWKAGVKATKHHLWRVLGEAFLTYEEMSHILAQVEDCLNCRPLIGRPLVALPDQDFAEIPLNRLNRWQKLQQMVQHFWSRWVGEYLTRLQERPKWYNAEPNVKTGELIIIKDERVPPSKWKLGRIIQCHPGDDSTSCDSKDC</sequence>
<evidence type="ECO:0000313" key="2">
    <source>
        <dbReference type="EMBL" id="CAG7716463.1"/>
    </source>
</evidence>
<evidence type="ECO:0000259" key="1">
    <source>
        <dbReference type="Pfam" id="PF18701"/>
    </source>
</evidence>
<comment type="caution">
    <text evidence="2">The sequence shown here is derived from an EMBL/GenBank/DDBJ whole genome shotgun (WGS) entry which is preliminary data.</text>
</comment>
<accession>A0A8J2NNT3</accession>
<keyword evidence="3" id="KW-1185">Reference proteome</keyword>
<gene>
    <name evidence="2" type="ORF">AFUS01_LOCUS5971</name>
</gene>